<comment type="similarity">
    <text evidence="1">Belongs to the PPR family. PCMP-H subfamily.</text>
</comment>
<evidence type="ECO:0000313" key="8">
    <source>
        <dbReference type="EMBL" id="BBG95425.1"/>
    </source>
</evidence>
<dbReference type="Gene3D" id="2.20.28.10">
    <property type="match status" value="1"/>
</dbReference>
<dbReference type="InterPro" id="IPR037275">
    <property type="entry name" value="Znf_CTCHY_sf"/>
</dbReference>
<organism evidence="8">
    <name type="scientific">Prunus dulcis</name>
    <name type="common">Almond</name>
    <name type="synonym">Amygdalus dulcis</name>
    <dbReference type="NCBI Taxonomy" id="3755"/>
    <lineage>
        <taxon>Eukaryota</taxon>
        <taxon>Viridiplantae</taxon>
        <taxon>Streptophyta</taxon>
        <taxon>Embryophyta</taxon>
        <taxon>Tracheophyta</taxon>
        <taxon>Spermatophyta</taxon>
        <taxon>Magnoliopsida</taxon>
        <taxon>eudicotyledons</taxon>
        <taxon>Gunneridae</taxon>
        <taxon>Pentapetalae</taxon>
        <taxon>rosids</taxon>
        <taxon>fabids</taxon>
        <taxon>Rosales</taxon>
        <taxon>Rosaceae</taxon>
        <taxon>Amygdaloideae</taxon>
        <taxon>Amygdaleae</taxon>
        <taxon>Prunus</taxon>
    </lineage>
</organism>
<dbReference type="SUPFAM" id="SSF57850">
    <property type="entry name" value="RING/U-box"/>
    <property type="match status" value="1"/>
</dbReference>
<dbReference type="Gene3D" id="3.30.40.10">
    <property type="entry name" value="Zinc/RING finger domain, C3HC4 (zinc finger)"/>
    <property type="match status" value="1"/>
</dbReference>
<sequence>MAVRTTGEGAALELLAAMRFLIVAIVIMKQRTISMSIRSIGMTYHVIKSNRLDKFVLTVVYAWGNISVGLASYSMMIHLRDSTTAMDVEFAALNTIGDIHCTFCDRIGGRENFFHCYKCGCCYSIMLKNSHPCVEGAMHHDCPVCFEFLFESTNDVTVMLCGHTIHKDCLKEMREHYQYACPLCSKSVCDMSKVWEKYDMEIAATPMPEPYKNKLVWILCNDCGKSSQVQYHLRVSQDSQQRAPYTLLTTGCISDKGNCGPAIALLETCGRMHRCDSLFPRVAMMISRFIIWMDDLLFSSVILSSFSIAFGYSNSIPHSGKCIQMVSTPAKAPPLSFGSPVSVDGGVGIKNVDMFETKWRELIWKRHEFMWKKTIVPLFRRSFMHSIRTAGSLTMLLQNEIWREPSAKYSKMAAALPAILSSLSLSTQKPTKNQIYNQVPRTNCIISLLKSCSNLREFAPIHARLVTTNLIHDPFTASQVLWFFITIKDFDYARLVFSQTHQPETIIWNTLMENRLKNGSFGDVLSTYCNMVTQGVPLDASTFHFLIHACSRLLAVQQGTEIQGRILKIGLGDNMSLINNLMGLYSKCGKLDEVRKMFEILPQRDVISWNTMISCNVHKGMLYEALNLFLEMQANEEVEPDEITMLSLVSACTKLRDLKMGEKLHQYIEENELEIGGNLLNCVVDMYVKCGKMDKALEIVGRCKPDIDVVLGTIMVGGYVKSNEIHAARCLFDQMTERNLISWMTMISGYVQGGYCYESLELFRQMRKTYLSLDEVLLVTVLSACAHVGDCKLGKSIHSLIFKYGMNVEGFLGNALIDLYAKCEKLAEACLVFEQLPCKSVVSWNSMLDGFCRSGDIKKARLFFNEIPEKDVISWNTMINCYSISHRFGEVFELFRAMQSSNVQPNKITLASVLSSCASVAALNYGIWVHVYIKKNHIELDIMLGTALIDMYGKCGSIEEAYEIFSDMTEKNVFVWTAMIAARAMEGQAQKAIDLYSDMEALAIKPDHVTFVALLSACSHGGLVNEGYTYFNKMSSVYSIVPKIQHYGCMVDLLGRAGRLDQAVRFIESMPIKPDISIWSSLLRACGSHQNLELAEKVFQELIKIDPLNDAAYALISNIYAKAGRWDDVSWARKKLHELGVRKQPGCSLIEQNGAVHEFTAWDFSNPQSAEIYAMLDEIKGRLQKQDLVETSSHHSERLAVAFGLLNNPQELLSVDCHSAMKLISQAYSTEIVIRDNYRYHRFVDGNCSCKDYW</sequence>
<keyword evidence="2" id="KW-0677">Repeat</keyword>
<dbReference type="Gene3D" id="1.25.40.10">
    <property type="entry name" value="Tetratricopeptide repeat domain"/>
    <property type="match status" value="7"/>
</dbReference>
<dbReference type="GO" id="GO:0009451">
    <property type="term" value="P:RNA modification"/>
    <property type="evidence" value="ECO:0007669"/>
    <property type="project" value="InterPro"/>
</dbReference>
<name>A0A4Y1QU91_PRUDU</name>
<keyword evidence="3" id="KW-0862">Zinc</keyword>
<dbReference type="InterPro" id="IPR039512">
    <property type="entry name" value="RCHY1_zinc-ribbon"/>
</dbReference>
<dbReference type="PROSITE" id="PS51270">
    <property type="entry name" value="ZF_CTCHY"/>
    <property type="match status" value="1"/>
</dbReference>
<keyword evidence="3" id="KW-0863">Zinc-finger</keyword>
<dbReference type="PROSITE" id="PS51375">
    <property type="entry name" value="PPR"/>
    <property type="match status" value="5"/>
</dbReference>
<dbReference type="Pfam" id="PF20431">
    <property type="entry name" value="E_motif"/>
    <property type="match status" value="1"/>
</dbReference>
<evidence type="ECO:0000256" key="4">
    <source>
        <dbReference type="PROSITE-ProRule" id="PRU00708"/>
    </source>
</evidence>
<dbReference type="PROSITE" id="PS50089">
    <property type="entry name" value="ZF_RING_2"/>
    <property type="match status" value="1"/>
</dbReference>
<evidence type="ECO:0000256" key="2">
    <source>
        <dbReference type="ARBA" id="ARBA00022737"/>
    </source>
</evidence>
<dbReference type="Pfam" id="PF13639">
    <property type="entry name" value="zf-RING_2"/>
    <property type="match status" value="1"/>
</dbReference>
<dbReference type="AlphaFoldDB" id="A0A4Y1QU91"/>
<dbReference type="GO" id="GO:0008270">
    <property type="term" value="F:zinc ion binding"/>
    <property type="evidence" value="ECO:0007669"/>
    <property type="project" value="UniProtKB-KW"/>
</dbReference>
<dbReference type="PANTHER" id="PTHR47926">
    <property type="entry name" value="PENTATRICOPEPTIDE REPEAT-CONTAINING PROTEIN"/>
    <property type="match status" value="1"/>
</dbReference>
<keyword evidence="5" id="KW-0472">Membrane</keyword>
<feature type="repeat" description="PPR" evidence="4">
    <location>
        <begin position="871"/>
        <end position="905"/>
    </location>
</feature>
<feature type="transmembrane region" description="Helical" evidence="5">
    <location>
        <begin position="12"/>
        <end position="28"/>
    </location>
</feature>
<dbReference type="Pfam" id="PF13041">
    <property type="entry name" value="PPR_2"/>
    <property type="match status" value="3"/>
</dbReference>
<feature type="repeat" description="PPR" evidence="4">
    <location>
        <begin position="605"/>
        <end position="635"/>
    </location>
</feature>
<dbReference type="GO" id="GO:0005737">
    <property type="term" value="C:cytoplasm"/>
    <property type="evidence" value="ECO:0007669"/>
    <property type="project" value="UniProtKB-ARBA"/>
</dbReference>
<feature type="repeat" description="PPR" evidence="4">
    <location>
        <begin position="840"/>
        <end position="870"/>
    </location>
</feature>
<evidence type="ECO:0000256" key="5">
    <source>
        <dbReference type="SAM" id="Phobius"/>
    </source>
</evidence>
<feature type="domain" description="CTCHY-type" evidence="7">
    <location>
        <begin position="75"/>
        <end position="141"/>
    </location>
</feature>
<dbReference type="EMBL" id="AP019297">
    <property type="protein sequence ID" value="BBG95425.1"/>
    <property type="molecule type" value="Genomic_DNA"/>
</dbReference>
<evidence type="ECO:0000259" key="7">
    <source>
        <dbReference type="PROSITE" id="PS51270"/>
    </source>
</evidence>
<dbReference type="InterPro" id="IPR001841">
    <property type="entry name" value="Znf_RING"/>
</dbReference>
<dbReference type="Pfam" id="PF14599">
    <property type="entry name" value="zinc_ribbon_6"/>
    <property type="match status" value="1"/>
</dbReference>
<dbReference type="Pfam" id="PF01535">
    <property type="entry name" value="PPR"/>
    <property type="match status" value="6"/>
</dbReference>
<keyword evidence="5" id="KW-1133">Transmembrane helix</keyword>
<protein>
    <submittedName>
        <fullName evidence="8">CHY-type/CTCHY-type/RING-type Zinc finger protein</fullName>
    </submittedName>
</protein>
<keyword evidence="5" id="KW-0812">Transmembrane</keyword>
<dbReference type="InterPro" id="IPR013083">
    <property type="entry name" value="Znf_RING/FYVE/PHD"/>
</dbReference>
<dbReference type="SUPFAM" id="SSF161245">
    <property type="entry name" value="Zinc hairpin stack"/>
    <property type="match status" value="1"/>
</dbReference>
<dbReference type="InterPro" id="IPR032867">
    <property type="entry name" value="DYW_dom"/>
</dbReference>
<dbReference type="Pfam" id="PF12854">
    <property type="entry name" value="PPR_1"/>
    <property type="match status" value="1"/>
</dbReference>
<dbReference type="FunFam" id="1.25.40.10:FF:000348">
    <property type="entry name" value="Pentatricopeptide repeat-containing protein chloroplastic"/>
    <property type="match status" value="1"/>
</dbReference>
<dbReference type="SUPFAM" id="SSF48452">
    <property type="entry name" value="TPR-like"/>
    <property type="match status" value="2"/>
</dbReference>
<dbReference type="FunFam" id="1.25.40.10:FF:000184">
    <property type="entry name" value="Pentatricopeptide repeat-containing protein, chloroplastic"/>
    <property type="match status" value="1"/>
</dbReference>
<dbReference type="SMART" id="SM00184">
    <property type="entry name" value="RING"/>
    <property type="match status" value="1"/>
</dbReference>
<dbReference type="InterPro" id="IPR046960">
    <property type="entry name" value="PPR_At4g14850-like_plant"/>
</dbReference>
<feature type="domain" description="RING-type" evidence="6">
    <location>
        <begin position="142"/>
        <end position="185"/>
    </location>
</feature>
<keyword evidence="3" id="KW-0479">Metal-binding</keyword>
<dbReference type="InterPro" id="IPR046848">
    <property type="entry name" value="E_motif"/>
</dbReference>
<evidence type="ECO:0000256" key="3">
    <source>
        <dbReference type="PROSITE-ProRule" id="PRU00175"/>
    </source>
</evidence>
<reference evidence="8" key="1">
    <citation type="journal article" date="2019" name="Science">
        <title>Mutation of a bHLH transcription factor allowed almond domestication.</title>
        <authorList>
            <person name="Sanchez-Perez R."/>
            <person name="Pavan S."/>
            <person name="Mazzeo R."/>
            <person name="Moldovan C."/>
            <person name="Aiese Cigliano R."/>
            <person name="Del Cueto J."/>
            <person name="Ricciardi F."/>
            <person name="Lotti C."/>
            <person name="Ricciardi L."/>
            <person name="Dicenta F."/>
            <person name="Lopez-Marques R.L."/>
            <person name="Lindberg Moller B."/>
        </authorList>
    </citation>
    <scope>NUCLEOTIDE SEQUENCE</scope>
</reference>
<evidence type="ECO:0000256" key="1">
    <source>
        <dbReference type="ARBA" id="ARBA00006643"/>
    </source>
</evidence>
<feature type="repeat" description="PPR" evidence="4">
    <location>
        <begin position="941"/>
        <end position="975"/>
    </location>
</feature>
<evidence type="ECO:0000259" key="6">
    <source>
        <dbReference type="PROSITE" id="PS50089"/>
    </source>
</evidence>
<dbReference type="CDD" id="cd16464">
    <property type="entry name" value="RING-H2_Pirh2-like"/>
    <property type="match status" value="1"/>
</dbReference>
<dbReference type="InterPro" id="IPR017921">
    <property type="entry name" value="Znf_CTCHY"/>
</dbReference>
<gene>
    <name evidence="8" type="ORF">Prudu_003966</name>
</gene>
<proteinExistence type="inferred from homology"/>
<dbReference type="Pfam" id="PF14432">
    <property type="entry name" value="DYW_deaminase"/>
    <property type="match status" value="1"/>
</dbReference>
<dbReference type="NCBIfam" id="TIGR00756">
    <property type="entry name" value="PPR"/>
    <property type="match status" value="5"/>
</dbReference>
<dbReference type="InterPro" id="IPR002885">
    <property type="entry name" value="PPR_rpt"/>
</dbReference>
<feature type="repeat" description="PPR" evidence="4">
    <location>
        <begin position="739"/>
        <end position="773"/>
    </location>
</feature>
<accession>A0A4Y1QU91</accession>
<dbReference type="InterPro" id="IPR011990">
    <property type="entry name" value="TPR-like_helical_dom_sf"/>
</dbReference>
<dbReference type="GO" id="GO:0003723">
    <property type="term" value="F:RNA binding"/>
    <property type="evidence" value="ECO:0007669"/>
    <property type="project" value="InterPro"/>
</dbReference>